<dbReference type="HAMAP" id="MF_00223">
    <property type="entry name" value="FolE"/>
    <property type="match status" value="1"/>
</dbReference>
<evidence type="ECO:0000256" key="3">
    <source>
        <dbReference type="ARBA" id="ARBA00012715"/>
    </source>
</evidence>
<dbReference type="InterPro" id="IPR001474">
    <property type="entry name" value="GTP_CycHdrlase_I"/>
</dbReference>
<evidence type="ECO:0000256" key="9">
    <source>
        <dbReference type="SAM" id="MobiDB-lite"/>
    </source>
</evidence>
<feature type="compositionally biased region" description="Polar residues" evidence="9">
    <location>
        <begin position="213"/>
        <end position="226"/>
    </location>
</feature>
<evidence type="ECO:0000256" key="6">
    <source>
        <dbReference type="ARBA" id="ARBA00022801"/>
    </source>
</evidence>
<dbReference type="FunFam" id="3.30.1130.10:FF:000012">
    <property type="entry name" value="GTP cyclohydrolase 1"/>
    <property type="match status" value="1"/>
</dbReference>
<evidence type="ECO:0000256" key="8">
    <source>
        <dbReference type="ARBA" id="ARBA00030854"/>
    </source>
</evidence>
<feature type="compositionally biased region" description="Polar residues" evidence="9">
    <location>
        <begin position="7"/>
        <end position="16"/>
    </location>
</feature>
<dbReference type="AlphaFoldDB" id="A0A086JTX6"/>
<dbReference type="Gene3D" id="1.10.286.10">
    <property type="match status" value="1"/>
</dbReference>
<feature type="domain" description="GTP cyclohydrolase I" evidence="10">
    <location>
        <begin position="367"/>
        <end position="555"/>
    </location>
</feature>
<dbReference type="PANTHER" id="PTHR11109:SF7">
    <property type="entry name" value="GTP CYCLOHYDROLASE 1"/>
    <property type="match status" value="1"/>
</dbReference>
<dbReference type="OrthoDB" id="330161at2759"/>
<accession>A0A086JTX6</accession>
<comment type="similarity">
    <text evidence="2">Belongs to the GTP cyclohydrolase I family.</text>
</comment>
<feature type="compositionally biased region" description="Low complexity" evidence="9">
    <location>
        <begin position="108"/>
        <end position="119"/>
    </location>
</feature>
<comment type="pathway">
    <text evidence="1">Cofactor biosynthesis; 7,8-dihydroneopterin triphosphate biosynthesis; 7,8-dihydroneopterin triphosphate from GTP: step 1/1.</text>
</comment>
<feature type="compositionally biased region" description="Polar residues" evidence="9">
    <location>
        <begin position="278"/>
        <end position="295"/>
    </location>
</feature>
<gene>
    <name evidence="11" type="ORF">TGDOM2_253780</name>
</gene>
<dbReference type="EMBL" id="AHZU02001158">
    <property type="protein sequence ID" value="KFG35594.1"/>
    <property type="molecule type" value="Genomic_DNA"/>
</dbReference>
<sequence length="563" mass="61607">MEKPFSDSASLSSQREAQSRRKLASYIQRARPRSPGVTRRISRGSSVDRGGGTGSISTCSSGRDLSRHVPVSNYKPTLSTHELRKHDNPQVNAHFGSERHGFLHTGGRSVPPSHSRSSSEALRRPFSQTNRSINDGHDLRTLEGTHNTGRRTSRTLYAVGCTISGSCNIENNGCATDEDPNQKLAPPDRSHVFRRAANGCSAHINPRRFRSDGVNSKEQLVATGSSPALRFRGELQTSCSDGGGTGDEQSLDATRSDRNRARRRRGRRGKLSKRRNDSTSVTPLTEWSAETQHSEGQGGTAMASYGVTPEAFRSTVCQASNAQHNRSGREFSSTLADVPAAAYVSKLPHIPRQSTDQGLGEDKKNAIEEGVRMILRAMGEDVTRAGLRETPKRVAAAMEFFSRGYRADPKDVIRNALFSVEEGHEDGQYLAGKQGMVTVGRIDISSLCEHHLLPFFGKCHIGYIPDKHVLGISKFARIMEIYSRRLQIQERLTQQIALAVMKVAKPRGVAVLLECTHMCMAMRGVSSPGSVTTTKAFLGVFETDPALRSEFMSSIFRQAAAGT</sequence>
<dbReference type="NCBIfam" id="NF006825">
    <property type="entry name" value="PRK09347.1-2"/>
    <property type="match status" value="1"/>
</dbReference>
<protein>
    <recommendedName>
        <fullName evidence="4">GTP cyclohydrolase 1</fullName>
        <ecNumber evidence="3">3.5.4.16</ecNumber>
    </recommendedName>
    <alternativeName>
        <fullName evidence="8">GTP cyclohydrolase I</fullName>
    </alternativeName>
</protein>
<dbReference type="GO" id="GO:0006729">
    <property type="term" value="P:tetrahydrobiopterin biosynthetic process"/>
    <property type="evidence" value="ECO:0007669"/>
    <property type="project" value="TreeGrafter"/>
</dbReference>
<evidence type="ECO:0000256" key="1">
    <source>
        <dbReference type="ARBA" id="ARBA00005080"/>
    </source>
</evidence>
<name>A0A086JTX6_TOXGO</name>
<dbReference type="PROSITE" id="PS00860">
    <property type="entry name" value="GTP_CYCLOHYDROL_1_2"/>
    <property type="match status" value="1"/>
</dbReference>
<dbReference type="VEuPathDB" id="ToxoDB:TGDOM2_253780"/>
<dbReference type="UniPathway" id="UPA00848">
    <property type="reaction ID" value="UER00151"/>
</dbReference>
<dbReference type="GO" id="GO:0003934">
    <property type="term" value="F:GTP cyclohydrolase I activity"/>
    <property type="evidence" value="ECO:0007669"/>
    <property type="project" value="UniProtKB-EC"/>
</dbReference>
<evidence type="ECO:0000313" key="12">
    <source>
        <dbReference type="Proteomes" id="UP000028837"/>
    </source>
</evidence>
<reference evidence="11 12" key="1">
    <citation type="submission" date="2014-02" db="EMBL/GenBank/DDBJ databases">
        <authorList>
            <person name="Sibley D."/>
            <person name="Venepally P."/>
            <person name="Karamycheva S."/>
            <person name="Hadjithomas M."/>
            <person name="Khan A."/>
            <person name="Brunk B."/>
            <person name="Roos D."/>
            <person name="Caler E."/>
            <person name="Lorenzi H."/>
        </authorList>
    </citation>
    <scope>NUCLEOTIDE SEQUENCE [LARGE SCALE GENOMIC DNA]</scope>
    <source>
        <strain evidence="11 12">GAB2-2007-GAL-DOM2</strain>
    </source>
</reference>
<feature type="compositionally biased region" description="Basic residues" evidence="9">
    <location>
        <begin position="260"/>
        <end position="273"/>
    </location>
</feature>
<evidence type="ECO:0000256" key="2">
    <source>
        <dbReference type="ARBA" id="ARBA00008085"/>
    </source>
</evidence>
<keyword evidence="6 11" id="KW-0378">Hydrolase</keyword>
<feature type="region of interest" description="Disordered" evidence="9">
    <location>
        <begin position="204"/>
        <end position="303"/>
    </location>
</feature>
<dbReference type="GO" id="GO:0046654">
    <property type="term" value="P:tetrahydrofolate biosynthetic process"/>
    <property type="evidence" value="ECO:0007669"/>
    <property type="project" value="InterPro"/>
</dbReference>
<dbReference type="GO" id="GO:0005525">
    <property type="term" value="F:GTP binding"/>
    <property type="evidence" value="ECO:0007669"/>
    <property type="project" value="UniProtKB-KW"/>
</dbReference>
<dbReference type="InterPro" id="IPR043134">
    <property type="entry name" value="GTP-CH-I_N"/>
</dbReference>
<dbReference type="Proteomes" id="UP000028837">
    <property type="component" value="Unassembled WGS sequence"/>
</dbReference>
<proteinExistence type="inferred from homology"/>
<dbReference type="PANTHER" id="PTHR11109">
    <property type="entry name" value="GTP CYCLOHYDROLASE I"/>
    <property type="match status" value="1"/>
</dbReference>
<dbReference type="SUPFAM" id="SSF55620">
    <property type="entry name" value="Tetrahydrobiopterin biosynthesis enzymes-like"/>
    <property type="match status" value="1"/>
</dbReference>
<organism evidence="11 12">
    <name type="scientific">Toxoplasma gondii GAB2-2007-GAL-DOM2</name>
    <dbReference type="NCBI Taxonomy" id="1130820"/>
    <lineage>
        <taxon>Eukaryota</taxon>
        <taxon>Sar</taxon>
        <taxon>Alveolata</taxon>
        <taxon>Apicomplexa</taxon>
        <taxon>Conoidasida</taxon>
        <taxon>Coccidia</taxon>
        <taxon>Eucoccidiorida</taxon>
        <taxon>Eimeriorina</taxon>
        <taxon>Sarcocystidae</taxon>
        <taxon>Toxoplasma</taxon>
    </lineage>
</organism>
<dbReference type="InterPro" id="IPR018234">
    <property type="entry name" value="GTP_CycHdrlase_I_CS"/>
</dbReference>
<evidence type="ECO:0000256" key="4">
    <source>
        <dbReference type="ARBA" id="ARBA00017272"/>
    </source>
</evidence>
<feature type="region of interest" description="Disordered" evidence="9">
    <location>
        <begin position="1"/>
        <end position="72"/>
    </location>
</feature>
<evidence type="ECO:0000259" key="10">
    <source>
        <dbReference type="Pfam" id="PF01227"/>
    </source>
</evidence>
<dbReference type="GO" id="GO:0008270">
    <property type="term" value="F:zinc ion binding"/>
    <property type="evidence" value="ECO:0007669"/>
    <property type="project" value="TreeGrafter"/>
</dbReference>
<evidence type="ECO:0000313" key="11">
    <source>
        <dbReference type="EMBL" id="KFG35594.1"/>
    </source>
</evidence>
<dbReference type="InterPro" id="IPR020602">
    <property type="entry name" value="GTP_CycHdrlase_I_dom"/>
</dbReference>
<feature type="region of interest" description="Disordered" evidence="9">
    <location>
        <begin position="99"/>
        <end position="147"/>
    </location>
</feature>
<evidence type="ECO:0000256" key="7">
    <source>
        <dbReference type="ARBA" id="ARBA00023134"/>
    </source>
</evidence>
<dbReference type="Gene3D" id="3.30.1130.10">
    <property type="match status" value="1"/>
</dbReference>
<dbReference type="NCBIfam" id="NF006826">
    <property type="entry name" value="PRK09347.1-3"/>
    <property type="match status" value="1"/>
</dbReference>
<dbReference type="Pfam" id="PF01227">
    <property type="entry name" value="GTP_cyclohydroI"/>
    <property type="match status" value="1"/>
</dbReference>
<feature type="compositionally biased region" description="Basic and acidic residues" evidence="9">
    <location>
        <begin position="134"/>
        <end position="143"/>
    </location>
</feature>
<comment type="caution">
    <text evidence="11">The sequence shown here is derived from an EMBL/GenBank/DDBJ whole genome shotgun (WGS) entry which is preliminary data.</text>
</comment>
<dbReference type="GO" id="GO:0005737">
    <property type="term" value="C:cytoplasm"/>
    <property type="evidence" value="ECO:0007669"/>
    <property type="project" value="TreeGrafter"/>
</dbReference>
<dbReference type="NCBIfam" id="TIGR00063">
    <property type="entry name" value="folE"/>
    <property type="match status" value="1"/>
</dbReference>
<evidence type="ECO:0000256" key="5">
    <source>
        <dbReference type="ARBA" id="ARBA00022741"/>
    </source>
</evidence>
<dbReference type="InterPro" id="IPR043133">
    <property type="entry name" value="GTP-CH-I_C/QueF"/>
</dbReference>
<keyword evidence="7" id="KW-0342">GTP-binding</keyword>
<dbReference type="EC" id="3.5.4.16" evidence="3"/>
<keyword evidence="5" id="KW-0547">Nucleotide-binding</keyword>